<dbReference type="Proteomes" id="UP001335648">
    <property type="component" value="Unassembled WGS sequence"/>
</dbReference>
<dbReference type="EMBL" id="JAULUE010002053">
    <property type="protein sequence ID" value="KAK5896732.1"/>
    <property type="molecule type" value="Genomic_DNA"/>
</dbReference>
<name>A0AAN8C411_9TELE</name>
<protein>
    <submittedName>
        <fullName evidence="2">Uncharacterized protein</fullName>
    </submittedName>
</protein>
<evidence type="ECO:0000256" key="1">
    <source>
        <dbReference type="SAM" id="MobiDB-lite"/>
    </source>
</evidence>
<evidence type="ECO:0000313" key="2">
    <source>
        <dbReference type="EMBL" id="KAK5896732.1"/>
    </source>
</evidence>
<dbReference type="AlphaFoldDB" id="A0AAN8C411"/>
<gene>
    <name evidence="2" type="ORF">CesoFtcFv8_009861</name>
</gene>
<organism evidence="2 3">
    <name type="scientific">Champsocephalus esox</name>
    <name type="common">pike icefish</name>
    <dbReference type="NCBI Taxonomy" id="159716"/>
    <lineage>
        <taxon>Eukaryota</taxon>
        <taxon>Metazoa</taxon>
        <taxon>Chordata</taxon>
        <taxon>Craniata</taxon>
        <taxon>Vertebrata</taxon>
        <taxon>Euteleostomi</taxon>
        <taxon>Actinopterygii</taxon>
        <taxon>Neopterygii</taxon>
        <taxon>Teleostei</taxon>
        <taxon>Neoteleostei</taxon>
        <taxon>Acanthomorphata</taxon>
        <taxon>Eupercaria</taxon>
        <taxon>Perciformes</taxon>
        <taxon>Notothenioidei</taxon>
        <taxon>Channichthyidae</taxon>
        <taxon>Champsocephalus</taxon>
    </lineage>
</organism>
<keyword evidence="3" id="KW-1185">Reference proteome</keyword>
<feature type="region of interest" description="Disordered" evidence="1">
    <location>
        <begin position="1"/>
        <end position="80"/>
    </location>
</feature>
<accession>A0AAN8C411</accession>
<reference evidence="2 3" key="1">
    <citation type="journal article" date="2023" name="Mol. Biol. Evol.">
        <title>Genomics of Secondarily Temperate Adaptation in the Only Non-Antarctic Icefish.</title>
        <authorList>
            <person name="Rivera-Colon A.G."/>
            <person name="Rayamajhi N."/>
            <person name="Minhas B.F."/>
            <person name="Madrigal G."/>
            <person name="Bilyk K.T."/>
            <person name="Yoon V."/>
            <person name="Hune M."/>
            <person name="Gregory S."/>
            <person name="Cheng C.H.C."/>
            <person name="Catchen J.M."/>
        </authorList>
    </citation>
    <scope>NUCLEOTIDE SEQUENCE [LARGE SCALE GENOMIC DNA]</scope>
    <source>
        <strain evidence="2">JC2023a</strain>
    </source>
</reference>
<feature type="compositionally biased region" description="Basic and acidic residues" evidence="1">
    <location>
        <begin position="1"/>
        <end position="63"/>
    </location>
</feature>
<evidence type="ECO:0000313" key="3">
    <source>
        <dbReference type="Proteomes" id="UP001335648"/>
    </source>
</evidence>
<sequence>MKEVRDEKNNKTELKQHPKKESARIEEMEGEKREREGGDTRTGKGEKEGALKERPEMKKKETLMKAVPHIVVSKTEAANR</sequence>
<comment type="caution">
    <text evidence="2">The sequence shown here is derived from an EMBL/GenBank/DDBJ whole genome shotgun (WGS) entry which is preliminary data.</text>
</comment>
<proteinExistence type="predicted"/>